<dbReference type="RefSeq" id="WP_193500315.1">
    <property type="nucleotide sequence ID" value="NZ_JADCKC010000001.1"/>
</dbReference>
<organism evidence="2 3">
    <name type="scientific">Gemmiger gallinarum</name>
    <dbReference type="NCBI Taxonomy" id="2779354"/>
    <lineage>
        <taxon>Bacteria</taxon>
        <taxon>Bacillati</taxon>
        <taxon>Bacillota</taxon>
        <taxon>Clostridia</taxon>
        <taxon>Eubacteriales</taxon>
        <taxon>Gemmiger</taxon>
    </lineage>
</organism>
<feature type="transmembrane region" description="Helical" evidence="1">
    <location>
        <begin position="149"/>
        <end position="168"/>
    </location>
</feature>
<feature type="transmembrane region" description="Helical" evidence="1">
    <location>
        <begin position="227"/>
        <end position="253"/>
    </location>
</feature>
<comment type="caution">
    <text evidence="2">The sequence shown here is derived from an EMBL/GenBank/DDBJ whole genome shotgun (WGS) entry which is preliminary data.</text>
</comment>
<feature type="transmembrane region" description="Helical" evidence="1">
    <location>
        <begin position="20"/>
        <end position="51"/>
    </location>
</feature>
<sequence length="258" mass="28801">MKGLLYKDWCTLTSRYRKNFTLLFVLYVGMAMFFDMPFMLYALVFVLGLYVPSAVGFDEYSHWDVYAHTLPVRHSHIVGSKYILGGCAILFGCVISMLAFAFSAGIIKGTMGYEEALIGTLTAAAVATLYFSLSLPLTYKFGCDRARTVVMSAVLLLVLGGFLLVTWVPQHLLSPEARLKLESWAESVERFFGFRGPASIPDPVTGASVTMDVEYGSVVQWAENPHFWWLIGGLVLFSVVIFLISWGISTAIYQKKQY</sequence>
<reference evidence="2 3" key="1">
    <citation type="submission" date="2020-10" db="EMBL/GenBank/DDBJ databases">
        <title>ChiBAC.</title>
        <authorList>
            <person name="Zenner C."/>
            <person name="Hitch T.C.A."/>
            <person name="Clavel T."/>
        </authorList>
    </citation>
    <scope>NUCLEOTIDE SEQUENCE [LARGE SCALE GENOMIC DNA]</scope>
    <source>
        <strain evidence="2 3">DSM 109015</strain>
    </source>
</reference>
<dbReference type="InterPro" id="IPR025699">
    <property type="entry name" value="ABC2_memb-like"/>
</dbReference>
<accession>A0ABR9R1P8</accession>
<dbReference type="Pfam" id="PF13346">
    <property type="entry name" value="ABC2_membrane_5"/>
    <property type="match status" value="1"/>
</dbReference>
<evidence type="ECO:0000313" key="2">
    <source>
        <dbReference type="EMBL" id="MBE5037054.1"/>
    </source>
</evidence>
<dbReference type="Proteomes" id="UP000768567">
    <property type="component" value="Unassembled WGS sequence"/>
</dbReference>
<keyword evidence="1" id="KW-1133">Transmembrane helix</keyword>
<protein>
    <submittedName>
        <fullName evidence="2">ABC-2 transporter permease</fullName>
    </submittedName>
</protein>
<evidence type="ECO:0000313" key="3">
    <source>
        <dbReference type="Proteomes" id="UP000768567"/>
    </source>
</evidence>
<dbReference type="EMBL" id="JADCKC010000001">
    <property type="protein sequence ID" value="MBE5037054.1"/>
    <property type="molecule type" value="Genomic_DNA"/>
</dbReference>
<keyword evidence="3" id="KW-1185">Reference proteome</keyword>
<feature type="transmembrane region" description="Helical" evidence="1">
    <location>
        <begin position="82"/>
        <end position="104"/>
    </location>
</feature>
<name>A0ABR9R1P8_9FIRM</name>
<proteinExistence type="predicted"/>
<keyword evidence="1" id="KW-0472">Membrane</keyword>
<keyword evidence="1" id="KW-0812">Transmembrane</keyword>
<evidence type="ECO:0000256" key="1">
    <source>
        <dbReference type="SAM" id="Phobius"/>
    </source>
</evidence>
<gene>
    <name evidence="2" type="ORF">INF35_04545</name>
</gene>
<feature type="transmembrane region" description="Helical" evidence="1">
    <location>
        <begin position="116"/>
        <end position="137"/>
    </location>
</feature>